<proteinExistence type="predicted"/>
<organism evidence="1 2">
    <name type="scientific">Coniochaeta ligniaria NRRL 30616</name>
    <dbReference type="NCBI Taxonomy" id="1408157"/>
    <lineage>
        <taxon>Eukaryota</taxon>
        <taxon>Fungi</taxon>
        <taxon>Dikarya</taxon>
        <taxon>Ascomycota</taxon>
        <taxon>Pezizomycotina</taxon>
        <taxon>Sordariomycetes</taxon>
        <taxon>Sordariomycetidae</taxon>
        <taxon>Coniochaetales</taxon>
        <taxon>Coniochaetaceae</taxon>
        <taxon>Coniochaeta</taxon>
    </lineage>
</organism>
<protein>
    <submittedName>
        <fullName evidence="1">Uncharacterized protein</fullName>
    </submittedName>
</protein>
<dbReference type="Proteomes" id="UP000182658">
    <property type="component" value="Unassembled WGS sequence"/>
</dbReference>
<evidence type="ECO:0000313" key="1">
    <source>
        <dbReference type="EMBL" id="OIW25959.1"/>
    </source>
</evidence>
<reference evidence="1 2" key="1">
    <citation type="submission" date="2016-10" db="EMBL/GenBank/DDBJ databases">
        <title>Draft genome sequence of Coniochaeta ligniaria NRRL30616, a lignocellulolytic fungus for bioabatement of inhibitors in plant biomass hydrolysates.</title>
        <authorList>
            <consortium name="DOE Joint Genome Institute"/>
            <person name="Jimenez D.J."/>
            <person name="Hector R.E."/>
            <person name="Riley R."/>
            <person name="Sun H."/>
            <person name="Grigoriev I.V."/>
            <person name="Van Elsas J.D."/>
            <person name="Nichols N.N."/>
        </authorList>
    </citation>
    <scope>NUCLEOTIDE SEQUENCE [LARGE SCALE GENOMIC DNA]</scope>
    <source>
        <strain evidence="1 2">NRRL 30616</strain>
    </source>
</reference>
<dbReference type="EMBL" id="KV875101">
    <property type="protein sequence ID" value="OIW25959.1"/>
    <property type="molecule type" value="Genomic_DNA"/>
</dbReference>
<name>A0A1J7IE35_9PEZI</name>
<gene>
    <name evidence="1" type="ORF">CONLIGDRAFT_708854</name>
</gene>
<dbReference type="InParanoid" id="A0A1J7IE35"/>
<evidence type="ECO:0000313" key="2">
    <source>
        <dbReference type="Proteomes" id="UP000182658"/>
    </source>
</evidence>
<dbReference type="AlphaFoldDB" id="A0A1J7IE35"/>
<accession>A0A1J7IE35</accession>
<keyword evidence="2" id="KW-1185">Reference proteome</keyword>
<sequence>MATNTSTQALCTAIDKVEKLVKHRLESSRMTETQVVDWKIKHLLDYLEKQIDTRTPTFLENIVRNARQEMEARLPQGMDYAKSIEKLEIMQEKWMLVRFGEYWSQGAHHDILYGTTEPEEWMRPGIGPDEHPEATRRIYHGHGIPDVERVADAHHRNRNDTVRGLRHAQIAFECCSWAKIYQILEKERHLVNIWESEASSQGTRSLSPTMPMHQFLTIISTFMLEWNFQDVYEIIQEFVTANMVQHPWTLSHIDVPLTRQELALNCNIHGLAEQLQRDTENLCKIPAKFWVMEGQIEQRIRIIEEHNCLYSDSDSDYSDGEG</sequence>